<name>A0A9P3ZGW9_9BACT</name>
<proteinExistence type="predicted"/>
<organism evidence="1 2">
    <name type="scientific">Alistipes onderdonkii</name>
    <dbReference type="NCBI Taxonomy" id="328813"/>
    <lineage>
        <taxon>Bacteria</taxon>
        <taxon>Pseudomonadati</taxon>
        <taxon>Bacteroidota</taxon>
        <taxon>Bacteroidia</taxon>
        <taxon>Bacteroidales</taxon>
        <taxon>Rikenellaceae</taxon>
        <taxon>Alistipes</taxon>
    </lineage>
</organism>
<reference evidence="1 2" key="1">
    <citation type="journal article" date="2019" name="Nat. Med.">
        <title>A library of human gut bacterial isolates paired with longitudinal multiomics data enables mechanistic microbiome research.</title>
        <authorList>
            <person name="Poyet M."/>
            <person name="Groussin M."/>
            <person name="Gibbons S.M."/>
            <person name="Avila-Pacheco J."/>
            <person name="Jiang X."/>
            <person name="Kearney S.M."/>
            <person name="Perrotta A.R."/>
            <person name="Berdy B."/>
            <person name="Zhao S."/>
            <person name="Lieberman T.D."/>
            <person name="Swanson P.K."/>
            <person name="Smith M."/>
            <person name="Roesemann S."/>
            <person name="Alexander J.E."/>
            <person name="Rich S.A."/>
            <person name="Livny J."/>
            <person name="Vlamakis H."/>
            <person name="Clish C."/>
            <person name="Bullock K."/>
            <person name="Deik A."/>
            <person name="Scott J."/>
            <person name="Pierce K.A."/>
            <person name="Xavier R.J."/>
            <person name="Alm E.J."/>
        </authorList>
    </citation>
    <scope>NUCLEOTIDE SEQUENCE [LARGE SCALE GENOMIC DNA]</scope>
    <source>
        <strain evidence="1 2">BIOML-A204</strain>
    </source>
</reference>
<accession>A0A9P3ZGW9</accession>
<evidence type="ECO:0000313" key="2">
    <source>
        <dbReference type="Proteomes" id="UP000323119"/>
    </source>
</evidence>
<dbReference type="Proteomes" id="UP000323119">
    <property type="component" value="Unassembled WGS sequence"/>
</dbReference>
<sequence>MIENTHAAESFDALFARLATSEFRRRFRLKAEDIAYIERKGMETIRRHAADFVRMRLAPAVIPNDGRQTPMRGHPVFIAQHATACCCRGCLAKWHGIPPGRELATEEQRYIVAVLTAWIERHETRHQTVGISDGESVGYKTAVRR</sequence>
<gene>
    <name evidence="1" type="ORF">F2S36_14185</name>
</gene>
<dbReference type="InterPro" id="IPR020378">
    <property type="entry name" value="DUF4186"/>
</dbReference>
<dbReference type="EMBL" id="VVUY01000018">
    <property type="protein sequence ID" value="KAA2557543.1"/>
    <property type="molecule type" value="Genomic_DNA"/>
</dbReference>
<dbReference type="Pfam" id="PF13811">
    <property type="entry name" value="DUF4186"/>
    <property type="match status" value="1"/>
</dbReference>
<protein>
    <submittedName>
        <fullName evidence="1">DUF4186 domain-containing protein</fullName>
    </submittedName>
</protein>
<dbReference type="AlphaFoldDB" id="A0A9P3ZGW9"/>
<evidence type="ECO:0000313" key="1">
    <source>
        <dbReference type="EMBL" id="KAA2557543.1"/>
    </source>
</evidence>
<comment type="caution">
    <text evidence="1">The sequence shown here is derived from an EMBL/GenBank/DDBJ whole genome shotgun (WGS) entry which is preliminary data.</text>
</comment>